<dbReference type="GO" id="GO:0006094">
    <property type="term" value="P:gluconeogenesis"/>
    <property type="evidence" value="ECO:0007669"/>
    <property type="project" value="UniProtKB-UniRule"/>
</dbReference>
<dbReference type="Pfam" id="PF00342">
    <property type="entry name" value="PGI"/>
    <property type="match status" value="1"/>
</dbReference>
<dbReference type="HAMAP" id="MF_00473">
    <property type="entry name" value="G6P_isomerase"/>
    <property type="match status" value="1"/>
</dbReference>
<evidence type="ECO:0000256" key="5">
    <source>
        <dbReference type="ARBA" id="ARBA00023235"/>
    </source>
</evidence>
<comment type="caution">
    <text evidence="9">The sequence shown here is derived from an EMBL/GenBank/DDBJ whole genome shotgun (WGS) entry which is preliminary data.</text>
</comment>
<dbReference type="InterPro" id="IPR018189">
    <property type="entry name" value="Phosphoglucose_isomerase_CS"/>
</dbReference>
<dbReference type="GO" id="GO:0051156">
    <property type="term" value="P:glucose 6-phosphate metabolic process"/>
    <property type="evidence" value="ECO:0007669"/>
    <property type="project" value="TreeGrafter"/>
</dbReference>
<comment type="function">
    <text evidence="7">Catalyzes the reversible isomerization of glucose-6-phosphate to fructose-6-phosphate.</text>
</comment>
<accession>A0A059G5A3</accession>
<dbReference type="UniPathway" id="UPA00138"/>
<keyword evidence="7" id="KW-0963">Cytoplasm</keyword>
<reference evidence="9 10" key="1">
    <citation type="journal article" date="2014" name="Antonie Van Leeuwenhoek">
        <title>Hyphomonas beringensis sp. nov. and Hyphomonas chukchiensis sp. nov., isolated from surface seawater of the Bering Sea and Chukchi Sea.</title>
        <authorList>
            <person name="Li C."/>
            <person name="Lai Q."/>
            <person name="Li G."/>
            <person name="Dong C."/>
            <person name="Wang J."/>
            <person name="Liao Y."/>
            <person name="Shao Z."/>
        </authorList>
    </citation>
    <scope>NUCLEOTIDE SEQUENCE [LARGE SCALE GENOMIC DNA]</scope>
    <source>
        <strain evidence="9 10">SCH89</strain>
    </source>
</reference>
<comment type="pathway">
    <text evidence="7">Carbohydrate biosynthesis; gluconeogenesis.</text>
</comment>
<keyword evidence="3 7" id="KW-0312">Gluconeogenesis</keyword>
<evidence type="ECO:0000256" key="3">
    <source>
        <dbReference type="ARBA" id="ARBA00022432"/>
    </source>
</evidence>
<dbReference type="PATRIC" id="fig|1280953.3.peg.2632"/>
<dbReference type="InterPro" id="IPR001672">
    <property type="entry name" value="G6P_Isomerase"/>
</dbReference>
<evidence type="ECO:0000256" key="2">
    <source>
        <dbReference type="ARBA" id="ARBA00006604"/>
    </source>
</evidence>
<dbReference type="GO" id="GO:0006096">
    <property type="term" value="P:glycolytic process"/>
    <property type="evidence" value="ECO:0007669"/>
    <property type="project" value="UniProtKB-UniRule"/>
</dbReference>
<dbReference type="PANTHER" id="PTHR11469:SF1">
    <property type="entry name" value="GLUCOSE-6-PHOSPHATE ISOMERASE"/>
    <property type="match status" value="1"/>
</dbReference>
<comment type="similarity">
    <text evidence="2 7 8">Belongs to the GPI family.</text>
</comment>
<dbReference type="GO" id="GO:0048029">
    <property type="term" value="F:monosaccharide binding"/>
    <property type="evidence" value="ECO:0007669"/>
    <property type="project" value="TreeGrafter"/>
</dbReference>
<dbReference type="PRINTS" id="PR00662">
    <property type="entry name" value="G6PISOMERASE"/>
</dbReference>
<dbReference type="InterPro" id="IPR035482">
    <property type="entry name" value="SIS_PGI_2"/>
</dbReference>
<comment type="subcellular location">
    <subcellularLocation>
        <location evidence="7">Cytoplasm</location>
    </subcellularLocation>
</comment>
<dbReference type="GO" id="GO:0005829">
    <property type="term" value="C:cytosol"/>
    <property type="evidence" value="ECO:0007669"/>
    <property type="project" value="TreeGrafter"/>
</dbReference>
<dbReference type="PROSITE" id="PS00174">
    <property type="entry name" value="P_GLUCOSE_ISOMERASE_2"/>
    <property type="match status" value="1"/>
</dbReference>
<evidence type="ECO:0000313" key="9">
    <source>
        <dbReference type="EMBL" id="KDA01991.1"/>
    </source>
</evidence>
<dbReference type="STRING" id="1280953.HOC_13077"/>
<dbReference type="eggNOG" id="COG0166">
    <property type="taxonomic scope" value="Bacteria"/>
</dbReference>
<protein>
    <recommendedName>
        <fullName evidence="7">Glucose-6-phosphate isomerase</fullName>
        <shortName evidence="7">GPI</shortName>
        <ecNumber evidence="7">5.3.1.9</ecNumber>
    </recommendedName>
    <alternativeName>
        <fullName evidence="7">Phosphoglucose isomerase</fullName>
        <shortName evidence="7">PGI</shortName>
    </alternativeName>
    <alternativeName>
        <fullName evidence="7">Phosphohexose isomerase</fullName>
        <shortName evidence="7">PHI</shortName>
    </alternativeName>
</protein>
<dbReference type="Proteomes" id="UP000024942">
    <property type="component" value="Unassembled WGS sequence"/>
</dbReference>
<evidence type="ECO:0000256" key="4">
    <source>
        <dbReference type="ARBA" id="ARBA00023152"/>
    </source>
</evidence>
<dbReference type="InterPro" id="IPR023096">
    <property type="entry name" value="G6P_Isomerase_C"/>
</dbReference>
<dbReference type="EC" id="5.3.1.9" evidence="7"/>
<evidence type="ECO:0000256" key="8">
    <source>
        <dbReference type="RuleBase" id="RU000612"/>
    </source>
</evidence>
<feature type="active site" description="Proton donor" evidence="7">
    <location>
        <position position="347"/>
    </location>
</feature>
<evidence type="ECO:0000256" key="6">
    <source>
        <dbReference type="ARBA" id="ARBA00029321"/>
    </source>
</evidence>
<dbReference type="CDD" id="cd05015">
    <property type="entry name" value="SIS_PGI_1"/>
    <property type="match status" value="1"/>
</dbReference>
<name>A0A059G5A3_9PROT</name>
<dbReference type="GO" id="GO:0097367">
    <property type="term" value="F:carbohydrate derivative binding"/>
    <property type="evidence" value="ECO:0007669"/>
    <property type="project" value="InterPro"/>
</dbReference>
<dbReference type="UniPathway" id="UPA00109">
    <property type="reaction ID" value="UER00181"/>
</dbReference>
<dbReference type="RefSeq" id="WP_241767023.1">
    <property type="nucleotide sequence ID" value="NZ_ARYL01000019.1"/>
</dbReference>
<keyword evidence="4 7" id="KW-0324">Glycolysis</keyword>
<dbReference type="NCBIfam" id="NF001211">
    <property type="entry name" value="PRK00179.1"/>
    <property type="match status" value="1"/>
</dbReference>
<dbReference type="PROSITE" id="PS51463">
    <property type="entry name" value="P_GLUCOSE_ISOMERASE_3"/>
    <property type="match status" value="1"/>
</dbReference>
<dbReference type="InterPro" id="IPR046348">
    <property type="entry name" value="SIS_dom_sf"/>
</dbReference>
<dbReference type="Gene3D" id="3.40.50.10490">
    <property type="entry name" value="Glucose-6-phosphate isomerase like protein, domain 1"/>
    <property type="match status" value="2"/>
</dbReference>
<organism evidence="9 10">
    <name type="scientific">Hyphomonas oceanitis SCH89</name>
    <dbReference type="NCBI Taxonomy" id="1280953"/>
    <lineage>
        <taxon>Bacteria</taxon>
        <taxon>Pseudomonadati</taxon>
        <taxon>Pseudomonadota</taxon>
        <taxon>Alphaproteobacteria</taxon>
        <taxon>Hyphomonadales</taxon>
        <taxon>Hyphomonadaceae</taxon>
        <taxon>Hyphomonas</taxon>
    </lineage>
</organism>
<keyword evidence="5 7" id="KW-0413">Isomerase</keyword>
<feature type="active site" evidence="7">
    <location>
        <position position="499"/>
    </location>
</feature>
<proteinExistence type="inferred from homology"/>
<dbReference type="Gene3D" id="1.10.1390.10">
    <property type="match status" value="1"/>
</dbReference>
<dbReference type="EMBL" id="ARYL01000019">
    <property type="protein sequence ID" value="KDA01991.1"/>
    <property type="molecule type" value="Genomic_DNA"/>
</dbReference>
<feature type="active site" evidence="7">
    <location>
        <position position="378"/>
    </location>
</feature>
<comment type="catalytic activity">
    <reaction evidence="6 7 8">
        <text>alpha-D-glucose 6-phosphate = beta-D-fructose 6-phosphate</text>
        <dbReference type="Rhea" id="RHEA:11816"/>
        <dbReference type="ChEBI" id="CHEBI:57634"/>
        <dbReference type="ChEBI" id="CHEBI:58225"/>
        <dbReference type="EC" id="5.3.1.9"/>
    </reaction>
</comment>
<keyword evidence="10" id="KW-1185">Reference proteome</keyword>
<dbReference type="InterPro" id="IPR035476">
    <property type="entry name" value="SIS_PGI_1"/>
</dbReference>
<gene>
    <name evidence="7" type="primary">pgi</name>
    <name evidence="9" type="ORF">HOC_13077</name>
</gene>
<dbReference type="CDD" id="cd05016">
    <property type="entry name" value="SIS_PGI_2"/>
    <property type="match status" value="1"/>
</dbReference>
<evidence type="ECO:0000256" key="1">
    <source>
        <dbReference type="ARBA" id="ARBA00004926"/>
    </source>
</evidence>
<dbReference type="PANTHER" id="PTHR11469">
    <property type="entry name" value="GLUCOSE-6-PHOSPHATE ISOMERASE"/>
    <property type="match status" value="1"/>
</dbReference>
<dbReference type="SUPFAM" id="SSF53697">
    <property type="entry name" value="SIS domain"/>
    <property type="match status" value="1"/>
</dbReference>
<sequence>MPKLNFATEGLNMDIDLSVHRDRTRNRSLGAIAASRAGKATLTAAGWRIDMARQYLDSESEAALLAFGQAHVLETAASDLFGGAIVNPSEGRPALHWALRAGSPLEGEAETVRQSVQPALQFARDLRSGKVKTSNGAPFTSVVHIGIGGSDFGPRLIADAFEDMAPAGIDLRFCANVDPLDLDRALTGLDPKSTLVIGVSKSFGTEETLYNLARARKWLERALGDDAAHHLGLVTAAPEKAKAWLDGRDAHVFDMPLSVGGRFSLWSAASLACMIYLGADVFERILAGAAAMDAHTRDTPLAENVPMRLALLDYWNTSILGDKMRVVLAYANRLRMLPTYLQQLEMESNGKSVGPDGETIAVATAPALWGGEGSVGQHSYHQWLHQGSQAVPCEFILAPDAGRDSAGLAALTAHALAQAEVLANGRSLDEVKKEEPGLTGAVARQKVHAGGRASTFMTHASFGPEAFGALVAMYEHRTYFSGKLWGLNSFDQWGVERGKTMAGRLKPALTGDASADDPVTASLIAALR</sequence>
<evidence type="ECO:0000313" key="10">
    <source>
        <dbReference type="Proteomes" id="UP000024942"/>
    </source>
</evidence>
<dbReference type="AlphaFoldDB" id="A0A059G5A3"/>
<evidence type="ECO:0000256" key="7">
    <source>
        <dbReference type="HAMAP-Rule" id="MF_00473"/>
    </source>
</evidence>
<comment type="pathway">
    <text evidence="1 7 8">Carbohydrate degradation; glycolysis; D-glyceraldehyde 3-phosphate and glycerone phosphate from D-glucose: step 2/4.</text>
</comment>
<dbReference type="GO" id="GO:0004347">
    <property type="term" value="F:glucose-6-phosphate isomerase activity"/>
    <property type="evidence" value="ECO:0007669"/>
    <property type="project" value="UniProtKB-UniRule"/>
</dbReference>